<evidence type="ECO:0000313" key="2">
    <source>
        <dbReference type="EMBL" id="BBB00073.1"/>
    </source>
</evidence>
<keyword evidence="2" id="KW-0238">DNA-binding</keyword>
<dbReference type="Proteomes" id="UP000595703">
    <property type="component" value="Chromosome"/>
</dbReference>
<dbReference type="PROSITE" id="PS50943">
    <property type="entry name" value="HTH_CROC1"/>
    <property type="match status" value="1"/>
</dbReference>
<name>A0A7U3UWG9_9ACTN</name>
<dbReference type="SMART" id="SM00530">
    <property type="entry name" value="HTH_XRE"/>
    <property type="match status" value="1"/>
</dbReference>
<dbReference type="Pfam" id="PF13560">
    <property type="entry name" value="HTH_31"/>
    <property type="match status" value="1"/>
</dbReference>
<dbReference type="InterPro" id="IPR001387">
    <property type="entry name" value="Cro/C1-type_HTH"/>
</dbReference>
<reference evidence="2 3" key="1">
    <citation type="journal article" date="2010" name="J. Bacteriol.">
        <title>Biochemical characterization of a novel indole prenyltransferase from Streptomyces sp. SN-593.</title>
        <authorList>
            <person name="Takahashi S."/>
            <person name="Takagi H."/>
            <person name="Toyoda A."/>
            <person name="Uramoto M."/>
            <person name="Nogawa T."/>
            <person name="Ueki M."/>
            <person name="Sakaki Y."/>
            <person name="Osada H."/>
        </authorList>
    </citation>
    <scope>NUCLEOTIDE SEQUENCE [LARGE SCALE GENOMIC DNA]</scope>
    <source>
        <strain evidence="2 3">SN-593</strain>
    </source>
</reference>
<dbReference type="Pfam" id="PF19054">
    <property type="entry name" value="DUF5753"/>
    <property type="match status" value="1"/>
</dbReference>
<dbReference type="RefSeq" id="WP_202236141.1">
    <property type="nucleotide sequence ID" value="NZ_AP018365.1"/>
</dbReference>
<reference evidence="2 3" key="4">
    <citation type="journal article" date="2020" name="Sci. Rep.">
        <title>beta-carboline chemical signals induce reveromycin production through a LuxR family regulator in Streptomyces sp. SN-593.</title>
        <authorList>
            <person name="Panthee S."/>
            <person name="Kito N."/>
            <person name="Hayashi T."/>
            <person name="Shimizu T."/>
            <person name="Ishikawa J."/>
            <person name="Hamamoto H."/>
            <person name="Osada H."/>
            <person name="Takahashi S."/>
        </authorList>
    </citation>
    <scope>NUCLEOTIDE SEQUENCE [LARGE SCALE GENOMIC DNA]</scope>
    <source>
        <strain evidence="2 3">SN-593</strain>
    </source>
</reference>
<dbReference type="AlphaFoldDB" id="A0A7U3UWG9"/>
<protein>
    <submittedName>
        <fullName evidence="2">Putative DNA-binding protein</fullName>
    </submittedName>
</protein>
<dbReference type="EMBL" id="AP018365">
    <property type="protein sequence ID" value="BBB00073.1"/>
    <property type="molecule type" value="Genomic_DNA"/>
</dbReference>
<evidence type="ECO:0000259" key="1">
    <source>
        <dbReference type="PROSITE" id="PS50943"/>
    </source>
</evidence>
<proteinExistence type="predicted"/>
<dbReference type="KEGG" id="arev:RVR_6964"/>
<dbReference type="CDD" id="cd00093">
    <property type="entry name" value="HTH_XRE"/>
    <property type="match status" value="1"/>
</dbReference>
<accession>A0A7U3UWG9</accession>
<reference evidence="2 3" key="3">
    <citation type="journal article" date="2011" name="Nat. Chem. Biol.">
        <title>Reveromycin A biosynthesis uses RevG and RevJ for stereospecific spiroacetal formation.</title>
        <authorList>
            <person name="Takahashi S."/>
            <person name="Toyoda A."/>
            <person name="Sekiyama Y."/>
            <person name="Takagi H."/>
            <person name="Nogawa T."/>
            <person name="Uramoto M."/>
            <person name="Suzuki R."/>
            <person name="Koshino H."/>
            <person name="Kumano T."/>
            <person name="Panthee S."/>
            <person name="Dairi T."/>
            <person name="Ishikawa J."/>
            <person name="Ikeda H."/>
            <person name="Sakaki Y."/>
            <person name="Osada H."/>
        </authorList>
    </citation>
    <scope>NUCLEOTIDE SEQUENCE [LARGE SCALE GENOMIC DNA]</scope>
    <source>
        <strain evidence="2 3">SN-593</strain>
    </source>
</reference>
<keyword evidence="3" id="KW-1185">Reference proteome</keyword>
<sequence length="273" mass="30647">MSTHISQRQDGAAYFGQEVRFAREQRGMTQAQLAEETGYERPYVTRVESGKLLASEQFAEACDRIFGTPGFFARLRVRVSERGHPGWFIPYVNLERDATVILDYSPVVIPGILQTREYATAIFSQVHPRDEKQQVDERVEARLARRAALRQRVEHPLLWMVLHEAALRTVVGSRNVMAGQLARLLEEADSPHVAIQVSPFDQGVPGGASMFILLTPAEGNALLYTETMQHGHVEDSESGVAAAQQQYDRLRAAAMPPRESLALIRDVMKEYSQ</sequence>
<feature type="domain" description="HTH cro/C1-type" evidence="1">
    <location>
        <begin position="19"/>
        <end position="72"/>
    </location>
</feature>
<dbReference type="Gene3D" id="1.10.260.40">
    <property type="entry name" value="lambda repressor-like DNA-binding domains"/>
    <property type="match status" value="1"/>
</dbReference>
<dbReference type="GO" id="GO:0003677">
    <property type="term" value="F:DNA binding"/>
    <property type="evidence" value="ECO:0007669"/>
    <property type="project" value="UniProtKB-KW"/>
</dbReference>
<dbReference type="InterPro" id="IPR010982">
    <property type="entry name" value="Lambda_DNA-bd_dom_sf"/>
</dbReference>
<dbReference type="SUPFAM" id="SSF47413">
    <property type="entry name" value="lambda repressor-like DNA-binding domains"/>
    <property type="match status" value="1"/>
</dbReference>
<gene>
    <name evidence="2" type="ORF">RVR_6964</name>
</gene>
<dbReference type="InterPro" id="IPR043917">
    <property type="entry name" value="DUF5753"/>
</dbReference>
<organism evidence="2 3">
    <name type="scientific">Actinacidiphila reveromycinica</name>
    <dbReference type="NCBI Taxonomy" id="659352"/>
    <lineage>
        <taxon>Bacteria</taxon>
        <taxon>Bacillati</taxon>
        <taxon>Actinomycetota</taxon>
        <taxon>Actinomycetes</taxon>
        <taxon>Kitasatosporales</taxon>
        <taxon>Streptomycetaceae</taxon>
        <taxon>Actinacidiphila</taxon>
    </lineage>
</organism>
<evidence type="ECO:0000313" key="3">
    <source>
        <dbReference type="Proteomes" id="UP000595703"/>
    </source>
</evidence>
<reference evidence="2 3" key="2">
    <citation type="journal article" date="2011" name="J. Antibiot.">
        <title>Furaquinocins I and J: novel polyketide isoprenoid hybrid compounds from Streptomyces reveromyceticus SN-593.</title>
        <authorList>
            <person name="Panthee S."/>
            <person name="Takahashi S."/>
            <person name="Takagi H."/>
            <person name="Nogawa T."/>
            <person name="Oowada E."/>
            <person name="Uramoto M."/>
            <person name="Osada H."/>
        </authorList>
    </citation>
    <scope>NUCLEOTIDE SEQUENCE [LARGE SCALE GENOMIC DNA]</scope>
    <source>
        <strain evidence="2 3">SN-593</strain>
    </source>
</reference>